<protein>
    <recommendedName>
        <fullName evidence="9">Galactosyldiacylglycerol synthase</fullName>
    </recommendedName>
</protein>
<evidence type="ECO:0000313" key="8">
    <source>
        <dbReference type="Proteomes" id="UP000029507"/>
    </source>
</evidence>
<dbReference type="AlphaFoldDB" id="A0A089LXU4"/>
<dbReference type="GO" id="GO:0016020">
    <property type="term" value="C:membrane"/>
    <property type="evidence" value="ECO:0007669"/>
    <property type="project" value="GOC"/>
</dbReference>
<dbReference type="InterPro" id="IPR001296">
    <property type="entry name" value="Glyco_trans_1"/>
</dbReference>
<feature type="domain" description="Diacylglycerol glucosyltransferase N-terminal" evidence="6">
    <location>
        <begin position="12"/>
        <end position="174"/>
    </location>
</feature>
<dbReference type="InterPro" id="IPR050519">
    <property type="entry name" value="Glycosyltransf_28_UgtP"/>
</dbReference>
<dbReference type="PANTHER" id="PTHR43025:SF3">
    <property type="entry name" value="MONOGALACTOSYLDIACYLGLYCEROL SYNTHASE 1, CHLOROPLASTIC"/>
    <property type="match status" value="1"/>
</dbReference>
<evidence type="ECO:0000313" key="7">
    <source>
        <dbReference type="EMBL" id="AIQ64925.1"/>
    </source>
</evidence>
<evidence type="ECO:0000259" key="5">
    <source>
        <dbReference type="Pfam" id="PF00534"/>
    </source>
</evidence>
<organism evidence="7 8">
    <name type="scientific">Paenibacillus stellifer</name>
    <dbReference type="NCBI Taxonomy" id="169760"/>
    <lineage>
        <taxon>Bacteria</taxon>
        <taxon>Bacillati</taxon>
        <taxon>Bacillota</taxon>
        <taxon>Bacilli</taxon>
        <taxon>Bacillales</taxon>
        <taxon>Paenibacillaceae</taxon>
        <taxon>Paenibacillus</taxon>
    </lineage>
</organism>
<dbReference type="GO" id="GO:0009247">
    <property type="term" value="P:glycolipid biosynthetic process"/>
    <property type="evidence" value="ECO:0007669"/>
    <property type="project" value="InterPro"/>
</dbReference>
<dbReference type="STRING" id="169760.PSTEL_19215"/>
<feature type="domain" description="Glycosyl transferase family 1" evidence="5">
    <location>
        <begin position="230"/>
        <end position="346"/>
    </location>
</feature>
<evidence type="ECO:0000256" key="2">
    <source>
        <dbReference type="ARBA" id="ARBA00022676"/>
    </source>
</evidence>
<gene>
    <name evidence="7" type="ORF">PSTEL_19215</name>
</gene>
<evidence type="ECO:0000256" key="1">
    <source>
        <dbReference type="ARBA" id="ARBA00006962"/>
    </source>
</evidence>
<dbReference type="Gene3D" id="3.40.50.2000">
    <property type="entry name" value="Glycogen Phosphorylase B"/>
    <property type="match status" value="1"/>
</dbReference>
<dbReference type="InterPro" id="IPR009695">
    <property type="entry name" value="Diacylglyc_glucosyltr_N"/>
</dbReference>
<keyword evidence="8" id="KW-1185">Reference proteome</keyword>
<dbReference type="HOGENOM" id="CLU_028367_0_1_9"/>
<comment type="similarity">
    <text evidence="1">Belongs to the glycosyltransferase 28 family.</text>
</comment>
<accession>A0A089LXU4</accession>
<dbReference type="Pfam" id="PF06925">
    <property type="entry name" value="MGDG_synth"/>
    <property type="match status" value="1"/>
</dbReference>
<dbReference type="GO" id="GO:0016758">
    <property type="term" value="F:hexosyltransferase activity"/>
    <property type="evidence" value="ECO:0007669"/>
    <property type="project" value="InterPro"/>
</dbReference>
<name>A0A089LXU4_9BACL</name>
<dbReference type="SUPFAM" id="SSF53756">
    <property type="entry name" value="UDP-Glycosyltransferase/glycogen phosphorylase"/>
    <property type="match status" value="1"/>
</dbReference>
<dbReference type="Proteomes" id="UP000029507">
    <property type="component" value="Chromosome"/>
</dbReference>
<sequence length="386" mass="43390">MLIVTSKFGDGHVKAAEAIKQAFEARGINQVHIVDLFAEVFPRLNELSRRFYLNNSPLAQELYGFIYETTSTMKPDRAFGKLLHSLGKMKVRRLLDKLRPDLIIHTFPYLAAAGISREAGGQVPVFTVLTDYVVHGRWLHPYTTTYFTASSAMKQALQAAGVPGESIVVSGIPIRRHFTQLLDREETLYEHWLDSSRRYFLIAAGAYGVLSNIGGLIQSILNHTDYDLIAVCGNNHKLRAAMEEKFQGQDRVHLLGYTDKMHELMSISDGLLTKAGGITLTEALAKSLPVIVYRPLPGQEAGNARWLAGRELIDVANDEDQLIAMIRRLEQPFYREERKRAMREYADQASSDLIVDEALRALELHHPARQTSPEFKEGQAKTAHGY</sequence>
<reference evidence="7 8" key="1">
    <citation type="submission" date="2014-08" db="EMBL/GenBank/DDBJ databases">
        <title>Comparative genomics of the Paenibacillus odorifer group.</title>
        <authorList>
            <person name="den Bakker H.C."/>
            <person name="Tsai Y.-C."/>
            <person name="Martin N."/>
            <person name="Korlach J."/>
            <person name="Wiedmann M."/>
        </authorList>
    </citation>
    <scope>NUCLEOTIDE SEQUENCE [LARGE SCALE GENOMIC DNA]</scope>
    <source>
        <strain evidence="7 8">DSM 14472</strain>
    </source>
</reference>
<dbReference type="PANTHER" id="PTHR43025">
    <property type="entry name" value="MONOGALACTOSYLDIACYLGLYCEROL SYNTHASE"/>
    <property type="match status" value="1"/>
</dbReference>
<dbReference type="KEGG" id="pste:PSTEL_19215"/>
<evidence type="ECO:0000256" key="3">
    <source>
        <dbReference type="ARBA" id="ARBA00022679"/>
    </source>
</evidence>
<proteinExistence type="inferred from homology"/>
<dbReference type="Pfam" id="PF00534">
    <property type="entry name" value="Glycos_transf_1"/>
    <property type="match status" value="1"/>
</dbReference>
<dbReference type="EMBL" id="CP009286">
    <property type="protein sequence ID" value="AIQ64925.1"/>
    <property type="molecule type" value="Genomic_DNA"/>
</dbReference>
<evidence type="ECO:0000256" key="4">
    <source>
        <dbReference type="SAM" id="MobiDB-lite"/>
    </source>
</evidence>
<feature type="region of interest" description="Disordered" evidence="4">
    <location>
        <begin position="366"/>
        <end position="386"/>
    </location>
</feature>
<evidence type="ECO:0008006" key="9">
    <source>
        <dbReference type="Google" id="ProtNLM"/>
    </source>
</evidence>
<keyword evidence="3" id="KW-0808">Transferase</keyword>
<keyword evidence="2" id="KW-0328">Glycosyltransferase</keyword>
<evidence type="ECO:0000259" key="6">
    <source>
        <dbReference type="Pfam" id="PF06925"/>
    </source>
</evidence>